<evidence type="ECO:0000313" key="7">
    <source>
        <dbReference type="EMBL" id="MQN78689.1"/>
    </source>
</evidence>
<dbReference type="InterPro" id="IPR029141">
    <property type="entry name" value="FimA_N"/>
</dbReference>
<dbReference type="Proteomes" id="UP000423156">
    <property type="component" value="Unassembled WGS sequence"/>
</dbReference>
<dbReference type="Gene3D" id="2.60.40.2580">
    <property type="match status" value="1"/>
</dbReference>
<dbReference type="GO" id="GO:0009289">
    <property type="term" value="C:pilus"/>
    <property type="evidence" value="ECO:0007669"/>
    <property type="project" value="UniProtKB-SubCell"/>
</dbReference>
<keyword evidence="3" id="KW-0732">Signal</keyword>
<evidence type="ECO:0000256" key="3">
    <source>
        <dbReference type="ARBA" id="ARBA00022729"/>
    </source>
</evidence>
<name>A0AA90UKZ4_9BACT</name>
<dbReference type="Gene3D" id="2.60.40.3690">
    <property type="match status" value="1"/>
</dbReference>
<protein>
    <recommendedName>
        <fullName evidence="9">Major fimbrial subunit protein N-terminal domain-containing protein</fullName>
    </recommendedName>
</protein>
<evidence type="ECO:0000256" key="1">
    <source>
        <dbReference type="ARBA" id="ARBA00004561"/>
    </source>
</evidence>
<accession>A0AA90UKZ4</accession>
<evidence type="ECO:0000256" key="2">
    <source>
        <dbReference type="ARBA" id="ARBA00006011"/>
    </source>
</evidence>
<dbReference type="InterPro" id="IPR029140">
    <property type="entry name" value="Mfa1_C"/>
</dbReference>
<gene>
    <name evidence="7" type="ORF">F7D71_12660</name>
</gene>
<dbReference type="Pfam" id="PF15495">
    <property type="entry name" value="Fimbrillin_C"/>
    <property type="match status" value="1"/>
</dbReference>
<feature type="domain" description="Major fimbrial subunit protein N-terminal" evidence="5">
    <location>
        <begin position="85"/>
        <end position="229"/>
    </location>
</feature>
<proteinExistence type="inferred from homology"/>
<evidence type="ECO:0000259" key="5">
    <source>
        <dbReference type="Pfam" id="PF06321"/>
    </source>
</evidence>
<comment type="subcellular location">
    <subcellularLocation>
        <location evidence="1">Fimbrium</location>
    </subcellularLocation>
</comment>
<organism evidence="7 8">
    <name type="scientific">Segatella copri</name>
    <dbReference type="NCBI Taxonomy" id="165179"/>
    <lineage>
        <taxon>Bacteria</taxon>
        <taxon>Pseudomonadati</taxon>
        <taxon>Bacteroidota</taxon>
        <taxon>Bacteroidia</taxon>
        <taxon>Bacteroidales</taxon>
        <taxon>Prevotellaceae</taxon>
        <taxon>Segatella</taxon>
    </lineage>
</organism>
<evidence type="ECO:0008006" key="9">
    <source>
        <dbReference type="Google" id="ProtNLM"/>
    </source>
</evidence>
<comment type="similarity">
    <text evidence="2">Belongs to the bacteroidetes fimbrillin superfamily. FimA/Mfa1 family.</text>
</comment>
<sequence>MRLAGVREYSLKYLTTKRIMKKLKSIYLLLLSVLVIGAFASCAGSTDDDDGKPDAFKGEAYFTVQVAVAGDTKATSRAAGPQGGEDGDGRETAFENEYKVNNVCVFLYSSTTGISDGDAKIEQAFFFEKPTENASNTKYDKVYTFEKKQCTPIVVTKAYHVLVVANAGDITLSYLNKKLSELRDAHLQALDAASNNFIMTSEKDATTELTSAGGNATGDGTEANPLTVNVDIERLAARIDIDPGDGKYVDSPTNPGTGTYAFDVKDVSNNLVGGFVLESILPYNKLTSGEFCIKRVGDKAGTSLTYLGNENTVSETDKTATNYVIDPWTSGKNTGSTPSGLTYNVRKLNDASWPSATGYLPVKNVLGPTSSSFFVLDYAMENTTFDNLEEYATGLVFKGKYYELSDWDTTNKQPKPGKSGTDKYYTYTIRHSDPTDAGPKTAPMYYGIVRNNIYRIKIEGVVGEKKGMVLTIAVKKWAKYTHAETSM</sequence>
<reference evidence="8" key="1">
    <citation type="submission" date="2019-09" db="EMBL/GenBank/DDBJ databases">
        <title>Distinct polysaccharide growth profiles of human intestinal Prevotella copri isolates.</title>
        <authorList>
            <person name="Fehlner-Peach H."/>
            <person name="Magnabosco C."/>
            <person name="Raghavan V."/>
            <person name="Scher J.U."/>
            <person name="Tett A."/>
            <person name="Cox L.M."/>
            <person name="Gottsegen C."/>
            <person name="Watters A."/>
            <person name="Wiltshire- Gordon J.D."/>
            <person name="Segata N."/>
            <person name="Bonneau R."/>
            <person name="Littman D.R."/>
        </authorList>
    </citation>
    <scope>NUCLEOTIDE SEQUENCE [LARGE SCALE GENOMIC DNA]</scope>
    <source>
        <strain evidence="8">BU41712</strain>
    </source>
</reference>
<dbReference type="Pfam" id="PF06321">
    <property type="entry name" value="P_gingi_FimA"/>
    <property type="match status" value="1"/>
</dbReference>
<comment type="caution">
    <text evidence="7">The sequence shown here is derived from an EMBL/GenBank/DDBJ whole genome shotgun (WGS) entry which is preliminary data.</text>
</comment>
<evidence type="ECO:0000259" key="6">
    <source>
        <dbReference type="Pfam" id="PF15495"/>
    </source>
</evidence>
<dbReference type="EMBL" id="VZBZ01000151">
    <property type="protein sequence ID" value="MQN78689.1"/>
    <property type="molecule type" value="Genomic_DNA"/>
</dbReference>
<keyword evidence="4" id="KW-0281">Fimbrium</keyword>
<feature type="domain" description="Minor fimbrium subunit Mfa1 C-terminal" evidence="6">
    <location>
        <begin position="423"/>
        <end position="461"/>
    </location>
</feature>
<evidence type="ECO:0000313" key="8">
    <source>
        <dbReference type="Proteomes" id="UP000423156"/>
    </source>
</evidence>
<evidence type="ECO:0000256" key="4">
    <source>
        <dbReference type="ARBA" id="ARBA00023263"/>
    </source>
</evidence>
<dbReference type="AlphaFoldDB" id="A0AA90UKZ4"/>